<comment type="similarity">
    <text evidence="1">Belongs to the glycosyl hydrolase 13 family.</text>
</comment>
<evidence type="ECO:0000259" key="5">
    <source>
        <dbReference type="SMART" id="SM00642"/>
    </source>
</evidence>
<dbReference type="EMBL" id="JAFDVD010000003">
    <property type="protein sequence ID" value="MBM6399098.1"/>
    <property type="molecule type" value="Genomic_DNA"/>
</dbReference>
<evidence type="ECO:0000313" key="7">
    <source>
        <dbReference type="Proteomes" id="UP001430172"/>
    </source>
</evidence>
<evidence type="ECO:0000256" key="3">
    <source>
        <dbReference type="ARBA" id="ARBA00023295"/>
    </source>
</evidence>
<dbReference type="InterPro" id="IPR006047">
    <property type="entry name" value="GH13_cat_dom"/>
</dbReference>
<keyword evidence="3" id="KW-0326">Glycosidase</keyword>
<evidence type="ECO:0000256" key="4">
    <source>
        <dbReference type="SAM" id="MobiDB-lite"/>
    </source>
</evidence>
<dbReference type="InterPro" id="IPR017853">
    <property type="entry name" value="GH"/>
</dbReference>
<feature type="region of interest" description="Disordered" evidence="4">
    <location>
        <begin position="464"/>
        <end position="494"/>
    </location>
</feature>
<name>A0ABS2CGV1_9MICO</name>
<dbReference type="InterPro" id="IPR011837">
    <property type="entry name" value="Glycogen_debranch_GlgX"/>
</dbReference>
<dbReference type="PANTHER" id="PTHR43002">
    <property type="entry name" value="GLYCOGEN DEBRANCHING ENZYME"/>
    <property type="match status" value="1"/>
</dbReference>
<keyword evidence="7" id="KW-1185">Reference proteome</keyword>
<dbReference type="SUPFAM" id="SSF51445">
    <property type="entry name" value="(Trans)glycosidases"/>
    <property type="match status" value="1"/>
</dbReference>
<accession>A0ABS2CGV1</accession>
<dbReference type="Gene3D" id="3.20.20.80">
    <property type="entry name" value="Glycosidases"/>
    <property type="match status" value="1"/>
</dbReference>
<dbReference type="Proteomes" id="UP001430172">
    <property type="component" value="Unassembled WGS sequence"/>
</dbReference>
<dbReference type="Gene3D" id="2.60.40.1180">
    <property type="entry name" value="Golgi alpha-mannosidase II"/>
    <property type="match status" value="1"/>
</dbReference>
<dbReference type="RefSeq" id="WP_204129576.1">
    <property type="nucleotide sequence ID" value="NZ_JAFDVD010000003.1"/>
</dbReference>
<evidence type="ECO:0000313" key="6">
    <source>
        <dbReference type="EMBL" id="MBM6399098.1"/>
    </source>
</evidence>
<dbReference type="CDD" id="cd11326">
    <property type="entry name" value="AmyAc_Glg_debranch"/>
    <property type="match status" value="1"/>
</dbReference>
<evidence type="ECO:0000256" key="1">
    <source>
        <dbReference type="ARBA" id="ARBA00008061"/>
    </source>
</evidence>
<dbReference type="SUPFAM" id="SSF81296">
    <property type="entry name" value="E set domains"/>
    <property type="match status" value="1"/>
</dbReference>
<keyword evidence="2" id="KW-0378">Hydrolase</keyword>
<dbReference type="NCBIfam" id="TIGR02100">
    <property type="entry name" value="glgX_debranch"/>
    <property type="match status" value="1"/>
</dbReference>
<dbReference type="InterPro" id="IPR004193">
    <property type="entry name" value="Glyco_hydro_13_N"/>
</dbReference>
<dbReference type="Pfam" id="PF02922">
    <property type="entry name" value="CBM_48"/>
    <property type="match status" value="1"/>
</dbReference>
<protein>
    <submittedName>
        <fullName evidence="6">Glycogen debranching protein GlgX</fullName>
    </submittedName>
</protein>
<dbReference type="InterPro" id="IPR014756">
    <property type="entry name" value="Ig_E-set"/>
</dbReference>
<dbReference type="InterPro" id="IPR013780">
    <property type="entry name" value="Glyco_hydro_b"/>
</dbReference>
<evidence type="ECO:0000256" key="2">
    <source>
        <dbReference type="ARBA" id="ARBA00022801"/>
    </source>
</evidence>
<dbReference type="Gene3D" id="2.60.40.10">
    <property type="entry name" value="Immunoglobulins"/>
    <property type="match status" value="1"/>
</dbReference>
<feature type="domain" description="Glycosyl hydrolase family 13 catalytic" evidence="5">
    <location>
        <begin position="154"/>
        <end position="567"/>
    </location>
</feature>
<sequence>MEIWPGTAYPLGATYDGSGVNFALFSEVAERVELCLVDDDGTETRLDLPEVDGFVWHGYLPAVQPGQRYGYRVHGPYDPENGHRCDPSKLLLDPYAKAVEGQVANDQALFSYDFEDPTVRNTEDSLGKTMLGVVTNPYFDWGHDRPPRHEYHDTVIYEAHVRGLTMTHPEIPEEIRGTYAAIGHPAVVEHLTDLGVTAIELMPVHQFVQDTSLQAKGLSNYWGYNTIGFLAPHNAYARGQRGEQVTEFKAMVKALHEADIEVILDVVYNHTAEGNEMGPTICFRGIDNAAYYRLVDDAKEHYYDTTGTGNSLLMRNPHVLQLIMDSLRYWVTEMHVDGFRFDLAATLARQFHEVDKLSAFFDLIQQDPVISQVKLIAEPWDIGEGGYQVGGFPPLWTEWNGKYRDTVRDFWRGEPGSLGEFASRITGSSDLYEHSGRKPIASINFVTAHDGFTLRDLVSYNEKHNEANGEDGRDGESHNRSWNCGAEGPTDDEGVNTLRARQQRNLLATLLLSQGVPMVAHGDEIGRSQDGNNNVYCQDNELSWMDWELSEDQRDLVAFTAALARLRREHPVFRRRRFFAGSADHGGQSEMGDIAWFQPEGEPMGESDWSDGQARTMTVFLNGRAIPSPDLRGRPVVDDDFLVLFNADLEARDFVLPGSEYGERWCTEVDTAAAVVEPEWHDAASKVSVEGRALIVLRAPRETPTPAAGAAGATRA</sequence>
<gene>
    <name evidence="6" type="primary">glgX</name>
    <name evidence="6" type="ORF">JQN70_01705</name>
</gene>
<dbReference type="SMART" id="SM00642">
    <property type="entry name" value="Aamy"/>
    <property type="match status" value="1"/>
</dbReference>
<dbReference type="InterPro" id="IPR044505">
    <property type="entry name" value="GlgX_Isoamylase_N_E_set"/>
</dbReference>
<dbReference type="CDD" id="cd02856">
    <property type="entry name" value="E_set_GDE_Isoamylase_N"/>
    <property type="match status" value="1"/>
</dbReference>
<organism evidence="6 7">
    <name type="scientific">Phycicoccus sonneratiae</name>
    <dbReference type="NCBI Taxonomy" id="2807628"/>
    <lineage>
        <taxon>Bacteria</taxon>
        <taxon>Bacillati</taxon>
        <taxon>Actinomycetota</taxon>
        <taxon>Actinomycetes</taxon>
        <taxon>Micrococcales</taxon>
        <taxon>Intrasporangiaceae</taxon>
        <taxon>Phycicoccus</taxon>
    </lineage>
</organism>
<dbReference type="Pfam" id="PF00128">
    <property type="entry name" value="Alpha-amylase"/>
    <property type="match status" value="1"/>
</dbReference>
<feature type="compositionally biased region" description="Basic and acidic residues" evidence="4">
    <location>
        <begin position="464"/>
        <end position="479"/>
    </location>
</feature>
<proteinExistence type="inferred from homology"/>
<dbReference type="SUPFAM" id="SSF51011">
    <property type="entry name" value="Glycosyl hydrolase domain"/>
    <property type="match status" value="1"/>
</dbReference>
<dbReference type="InterPro" id="IPR013783">
    <property type="entry name" value="Ig-like_fold"/>
</dbReference>
<comment type="caution">
    <text evidence="6">The sequence shown here is derived from an EMBL/GenBank/DDBJ whole genome shotgun (WGS) entry which is preliminary data.</text>
</comment>
<reference evidence="6" key="1">
    <citation type="submission" date="2021-02" db="EMBL/GenBank/DDBJ databases">
        <title>Phycicoccus sp. MQZ13P-5T, whole genome shotgun sequence.</title>
        <authorList>
            <person name="Tuo L."/>
        </authorList>
    </citation>
    <scope>NUCLEOTIDE SEQUENCE</scope>
    <source>
        <strain evidence="6">MQZ13P-5</strain>
    </source>
</reference>